<reference evidence="5 6" key="1">
    <citation type="submission" date="2015-09" db="EMBL/GenBank/DDBJ databases">
        <authorList>
            <consortium name="Pathogen Informatics"/>
        </authorList>
    </citation>
    <scope>NUCLEOTIDE SEQUENCE [LARGE SCALE GENOMIC DNA]</scope>
    <source>
        <strain evidence="5 6">2789STDY5834858</strain>
    </source>
</reference>
<feature type="domain" description="Flavin reductase like" evidence="4">
    <location>
        <begin position="11"/>
        <end position="157"/>
    </location>
</feature>
<evidence type="ECO:0000313" key="5">
    <source>
        <dbReference type="EMBL" id="CUN45722.1"/>
    </source>
</evidence>
<name>A0ABM9UKN5_SARVE</name>
<evidence type="ECO:0000259" key="4">
    <source>
        <dbReference type="SMART" id="SM00903"/>
    </source>
</evidence>
<comment type="similarity">
    <text evidence="3">Belongs to the flavoredoxin family.</text>
</comment>
<keyword evidence="6" id="KW-1185">Reference proteome</keyword>
<comment type="cofactor">
    <cofactor evidence="1">
        <name>FMN</name>
        <dbReference type="ChEBI" id="CHEBI:58210"/>
    </cofactor>
</comment>
<dbReference type="InterPro" id="IPR052174">
    <property type="entry name" value="Flavoredoxin"/>
</dbReference>
<accession>A0ABM9UKN5</accession>
<evidence type="ECO:0000256" key="3">
    <source>
        <dbReference type="ARBA" id="ARBA00038054"/>
    </source>
</evidence>
<evidence type="ECO:0000256" key="2">
    <source>
        <dbReference type="ARBA" id="ARBA00022630"/>
    </source>
</evidence>
<dbReference type="Pfam" id="PF01613">
    <property type="entry name" value="Flavin_Reduct"/>
    <property type="match status" value="1"/>
</dbReference>
<sequence length="215" mass="24282">MSKTTFKGSAMLNPVPVVLIASKNARGLCNVFTVAWTGTICTNPPMISISIRKNRLSYEYINETKEFTLNIPSYSLVKETDFCGVKSGRDVDKIKEMNFTMKNSSNINVPYINECLISLECKVKQIIELGTHDLFISEVLSSHIDDSIIDKSGKIHFDKANLMCYCHGEYFPMSQNAIGKFGFSVVKNKVLKNKYKIYTNNFNKLTTNTKKSSKK</sequence>
<dbReference type="SUPFAM" id="SSF50475">
    <property type="entry name" value="FMN-binding split barrel"/>
    <property type="match status" value="1"/>
</dbReference>
<organism evidence="5 6">
    <name type="scientific">Sarcina ventriculi</name>
    <name type="common">Clostridium ventriculi</name>
    <dbReference type="NCBI Taxonomy" id="1267"/>
    <lineage>
        <taxon>Bacteria</taxon>
        <taxon>Bacillati</taxon>
        <taxon>Bacillota</taxon>
        <taxon>Clostridia</taxon>
        <taxon>Eubacteriales</taxon>
        <taxon>Clostridiaceae</taxon>
        <taxon>Sarcina</taxon>
    </lineage>
</organism>
<dbReference type="PANTHER" id="PTHR43567:SF1">
    <property type="entry name" value="FLAVOREDOXIN"/>
    <property type="match status" value="1"/>
</dbReference>
<proteinExistence type="inferred from homology"/>
<dbReference type="RefSeq" id="WP_055257100.1">
    <property type="nucleotide sequence ID" value="NZ_CABIXL010000001.1"/>
</dbReference>
<dbReference type="Proteomes" id="UP000095488">
    <property type="component" value="Unassembled WGS sequence"/>
</dbReference>
<evidence type="ECO:0000313" key="6">
    <source>
        <dbReference type="Proteomes" id="UP000095488"/>
    </source>
</evidence>
<protein>
    <submittedName>
        <fullName evidence="5">Flavoredoxin</fullName>
    </submittedName>
</protein>
<dbReference type="SMART" id="SM00903">
    <property type="entry name" value="Flavin_Reduct"/>
    <property type="match status" value="1"/>
</dbReference>
<comment type="caution">
    <text evidence="5">The sequence shown here is derived from an EMBL/GenBank/DDBJ whole genome shotgun (WGS) entry which is preliminary data.</text>
</comment>
<evidence type="ECO:0000256" key="1">
    <source>
        <dbReference type="ARBA" id="ARBA00001917"/>
    </source>
</evidence>
<keyword evidence="2" id="KW-0285">Flavoprotein</keyword>
<dbReference type="Gene3D" id="2.30.110.10">
    <property type="entry name" value="Electron Transport, Fmn-binding Protein, Chain A"/>
    <property type="match status" value="1"/>
</dbReference>
<gene>
    <name evidence="5" type="primary">flr_1</name>
    <name evidence="5" type="ORF">ERS852473_00198</name>
</gene>
<dbReference type="EMBL" id="CYZR01000001">
    <property type="protein sequence ID" value="CUN45722.1"/>
    <property type="molecule type" value="Genomic_DNA"/>
</dbReference>
<dbReference type="PANTHER" id="PTHR43567">
    <property type="entry name" value="FLAVOREDOXIN-RELATED-RELATED"/>
    <property type="match status" value="1"/>
</dbReference>
<dbReference type="InterPro" id="IPR012349">
    <property type="entry name" value="Split_barrel_FMN-bd"/>
</dbReference>
<dbReference type="InterPro" id="IPR002563">
    <property type="entry name" value="Flavin_Rdtase-like_dom"/>
</dbReference>